<evidence type="ECO:0000313" key="4">
    <source>
        <dbReference type="EMBL" id="MBB5618050.1"/>
    </source>
</evidence>
<evidence type="ECO:0000256" key="2">
    <source>
        <dbReference type="ARBA" id="ARBA00023002"/>
    </source>
</evidence>
<dbReference type="Pfam" id="PF13602">
    <property type="entry name" value="ADH_zinc_N_2"/>
    <property type="match status" value="1"/>
</dbReference>
<dbReference type="SUPFAM" id="SSF51735">
    <property type="entry name" value="NAD(P)-binding Rossmann-fold domains"/>
    <property type="match status" value="1"/>
</dbReference>
<feature type="domain" description="Enoyl reductase (ER)" evidence="3">
    <location>
        <begin position="10"/>
        <end position="309"/>
    </location>
</feature>
<reference evidence="4 5" key="1">
    <citation type="submission" date="2020-08" db="EMBL/GenBank/DDBJ databases">
        <title>Sequencing the genomes of 1000 actinobacteria strains.</title>
        <authorList>
            <person name="Klenk H.-P."/>
        </authorList>
    </citation>
    <scope>NUCLEOTIDE SEQUENCE [LARGE SCALE GENOMIC DNA]</scope>
    <source>
        <strain evidence="4 5">DSM 23889</strain>
    </source>
</reference>
<proteinExistence type="predicted"/>
<sequence length="311" mass="31671">MRAVGVIRYGGPEALEQVELPTPEAGAGQVRVRVQAAAVNPADVMLRDGSLADWYAGQEPPFIPGMDIAGVIDQVGTDVSDLHLGQQVVGIVDNHGQVGGYSDYVVLPAASVTAAPAGATLAEAASFLMPALTARTALDLLDLPRGATVLVTGAAGGVGRYATALAHAGGLRVVALAAAADEDTVRSLGADVFVPRAADAAAEVTAAVPGGVDAVIDTAALHERIAPAIRDGGTLATLRGWAGDARLGVIVVPVNVRDRATDHPAIVRLREQVESGLLPLVVAATYPATAAAQAHRHLESRAVRGRVVLSF</sequence>
<dbReference type="PANTHER" id="PTHR48106">
    <property type="entry name" value="QUINONE OXIDOREDUCTASE PIG3-RELATED"/>
    <property type="match status" value="1"/>
</dbReference>
<name>A0A840X6N3_9MICO</name>
<dbReference type="Gene3D" id="3.90.180.10">
    <property type="entry name" value="Medium-chain alcohol dehydrogenases, catalytic domain"/>
    <property type="match status" value="1"/>
</dbReference>
<dbReference type="AlphaFoldDB" id="A0A840X6N3"/>
<dbReference type="GO" id="GO:0070402">
    <property type="term" value="F:NADPH binding"/>
    <property type="evidence" value="ECO:0007669"/>
    <property type="project" value="TreeGrafter"/>
</dbReference>
<accession>A0A840X6N3</accession>
<organism evidence="4 5">
    <name type="scientific">Microcella frigidaquae</name>
    <dbReference type="NCBI Taxonomy" id="424758"/>
    <lineage>
        <taxon>Bacteria</taxon>
        <taxon>Bacillati</taxon>
        <taxon>Actinomycetota</taxon>
        <taxon>Actinomycetes</taxon>
        <taxon>Micrococcales</taxon>
        <taxon>Microbacteriaceae</taxon>
        <taxon>Microcella</taxon>
    </lineage>
</organism>
<evidence type="ECO:0000256" key="1">
    <source>
        <dbReference type="ARBA" id="ARBA00022857"/>
    </source>
</evidence>
<dbReference type="OrthoDB" id="3175656at2"/>
<gene>
    <name evidence="4" type="ORF">BJ959_001546</name>
</gene>
<dbReference type="Pfam" id="PF08240">
    <property type="entry name" value="ADH_N"/>
    <property type="match status" value="1"/>
</dbReference>
<dbReference type="PANTHER" id="PTHR48106:SF18">
    <property type="entry name" value="QUINONE OXIDOREDUCTASE PIG3"/>
    <property type="match status" value="1"/>
</dbReference>
<dbReference type="SMART" id="SM00829">
    <property type="entry name" value="PKS_ER"/>
    <property type="match status" value="1"/>
</dbReference>
<dbReference type="Proteomes" id="UP000552883">
    <property type="component" value="Unassembled WGS sequence"/>
</dbReference>
<protein>
    <submittedName>
        <fullName evidence="4">NADPH:quinone reductase-like Zn-dependent oxidoreductase</fullName>
    </submittedName>
</protein>
<dbReference type="InterPro" id="IPR020843">
    <property type="entry name" value="ER"/>
</dbReference>
<dbReference type="InterPro" id="IPR011032">
    <property type="entry name" value="GroES-like_sf"/>
</dbReference>
<dbReference type="RefSeq" id="WP_153982933.1">
    <property type="nucleotide sequence ID" value="NZ_BAAANZ010000014.1"/>
</dbReference>
<comment type="caution">
    <text evidence="4">The sequence shown here is derived from an EMBL/GenBank/DDBJ whole genome shotgun (WGS) entry which is preliminary data.</text>
</comment>
<keyword evidence="1" id="KW-0521">NADP</keyword>
<dbReference type="InterPro" id="IPR036291">
    <property type="entry name" value="NAD(P)-bd_dom_sf"/>
</dbReference>
<keyword evidence="5" id="KW-1185">Reference proteome</keyword>
<dbReference type="InterPro" id="IPR013154">
    <property type="entry name" value="ADH-like_N"/>
</dbReference>
<dbReference type="GO" id="GO:0016651">
    <property type="term" value="F:oxidoreductase activity, acting on NAD(P)H"/>
    <property type="evidence" value="ECO:0007669"/>
    <property type="project" value="TreeGrafter"/>
</dbReference>
<evidence type="ECO:0000259" key="3">
    <source>
        <dbReference type="SMART" id="SM00829"/>
    </source>
</evidence>
<dbReference type="Gene3D" id="3.40.50.720">
    <property type="entry name" value="NAD(P)-binding Rossmann-like Domain"/>
    <property type="match status" value="1"/>
</dbReference>
<dbReference type="EMBL" id="JACHBS010000001">
    <property type="protein sequence ID" value="MBB5618050.1"/>
    <property type="molecule type" value="Genomic_DNA"/>
</dbReference>
<dbReference type="SUPFAM" id="SSF50129">
    <property type="entry name" value="GroES-like"/>
    <property type="match status" value="1"/>
</dbReference>
<evidence type="ECO:0000313" key="5">
    <source>
        <dbReference type="Proteomes" id="UP000552883"/>
    </source>
</evidence>
<dbReference type="CDD" id="cd05289">
    <property type="entry name" value="MDR_like_2"/>
    <property type="match status" value="1"/>
</dbReference>
<keyword evidence="2" id="KW-0560">Oxidoreductase</keyword>